<dbReference type="EMBL" id="JABGBP010000093">
    <property type="protein sequence ID" value="NOL59779.1"/>
    <property type="molecule type" value="Genomic_DNA"/>
</dbReference>
<name>A0A7K4FNA4_9ARCH</name>
<evidence type="ECO:0000256" key="1">
    <source>
        <dbReference type="SAM" id="Phobius"/>
    </source>
</evidence>
<dbReference type="Proteomes" id="UP000546917">
    <property type="component" value="Unassembled WGS sequence"/>
</dbReference>
<evidence type="ECO:0000313" key="2">
    <source>
        <dbReference type="EMBL" id="NOL59779.1"/>
    </source>
</evidence>
<keyword evidence="1" id="KW-1133">Transmembrane helix</keyword>
<feature type="non-terminal residue" evidence="2">
    <location>
        <position position="91"/>
    </location>
</feature>
<gene>
    <name evidence="2" type="ORF">HLB00_02880</name>
</gene>
<dbReference type="AlphaFoldDB" id="A0A7K4FNA4"/>
<organism evidence="2 3">
    <name type="scientific">Ferroplasma acidiphilum</name>
    <dbReference type="NCBI Taxonomy" id="74969"/>
    <lineage>
        <taxon>Archaea</taxon>
        <taxon>Methanobacteriati</taxon>
        <taxon>Thermoplasmatota</taxon>
        <taxon>Thermoplasmata</taxon>
        <taxon>Thermoplasmatales</taxon>
        <taxon>Ferroplasmaceae</taxon>
        <taxon>Ferroplasma</taxon>
    </lineage>
</organism>
<proteinExistence type="predicted"/>
<keyword evidence="1" id="KW-0812">Transmembrane</keyword>
<feature type="transmembrane region" description="Helical" evidence="1">
    <location>
        <begin position="34"/>
        <end position="54"/>
    </location>
</feature>
<keyword evidence="1" id="KW-0472">Membrane</keyword>
<evidence type="ECO:0000313" key="3">
    <source>
        <dbReference type="Proteomes" id="UP000546917"/>
    </source>
</evidence>
<feature type="transmembrane region" description="Helical" evidence="1">
    <location>
        <begin position="66"/>
        <end position="89"/>
    </location>
</feature>
<reference evidence="2 3" key="1">
    <citation type="submission" date="2020-05" db="EMBL/GenBank/DDBJ databases">
        <authorList>
            <person name="Zhang R."/>
        </authorList>
    </citation>
    <scope>NUCLEOTIDE SEQUENCE [LARGE SCALE GENOMIC DNA]</scope>
    <source>
        <strain evidence="2 3">DSM 28986</strain>
    </source>
</reference>
<protein>
    <submittedName>
        <fullName evidence="2">Uncharacterized protein</fullName>
    </submittedName>
</protein>
<accession>A0A7K4FNA4</accession>
<feature type="transmembrane region" description="Helical" evidence="1">
    <location>
        <begin position="7"/>
        <end position="28"/>
    </location>
</feature>
<sequence>MGVIVLVIPLIAFIAALIIPGILILDYIHVLFGALWTGVDVFLGLIFFIVLSGMEDKIRSDISFRLIPMLLYFIPAMSVFTPLLGFALAMR</sequence>
<comment type="caution">
    <text evidence="2">The sequence shown here is derived from an EMBL/GenBank/DDBJ whole genome shotgun (WGS) entry which is preliminary data.</text>
</comment>